<dbReference type="EMBL" id="JACWZY010000003">
    <property type="protein sequence ID" value="MBD2700040.1"/>
    <property type="molecule type" value="Genomic_DNA"/>
</dbReference>
<dbReference type="InterPro" id="IPR016040">
    <property type="entry name" value="NAD(P)-bd_dom"/>
</dbReference>
<dbReference type="RefSeq" id="WP_190885898.1">
    <property type="nucleotide sequence ID" value="NZ_JACWZY010000003.1"/>
</dbReference>
<sequence length="323" mass="36489">MATTPHFLITGCAGFIGSHLTERLLNTGYRVTGVDNFDTFYARHYKERNLSLARQNPNFAFVEADIRQTDWLTGLSTDIDTVIHLAGKAGVRPSIDQPAEYISTNIVGTHNLLEWMRAQKVGKMVFASSSSVYGNNEKIPFSESDSVDNPISPYAFTKKACELMNHSYHHLYGMGIINLRFFTVYGERQRPDLAIHKFVRMMANNEPITMYGLGDTSRDYTYVNDIVDGIVAAVTYLNEHPKAFETVNLGNQSPVTLQQLVDTLYRLMEKEPNIINLPKQAGDVERTFADVAKASSLLGYQPRVPLEEGLRRFVTWYKTEQPC</sequence>
<evidence type="ECO:0000256" key="1">
    <source>
        <dbReference type="ARBA" id="ARBA00023027"/>
    </source>
</evidence>
<evidence type="ECO:0000313" key="4">
    <source>
        <dbReference type="Proteomes" id="UP000598820"/>
    </source>
</evidence>
<dbReference type="AlphaFoldDB" id="A0A926Y158"/>
<dbReference type="InterPro" id="IPR036291">
    <property type="entry name" value="NAD(P)-bd_dom_sf"/>
</dbReference>
<keyword evidence="1" id="KW-0520">NAD</keyword>
<evidence type="ECO:0000259" key="2">
    <source>
        <dbReference type="Pfam" id="PF16363"/>
    </source>
</evidence>
<dbReference type="Proteomes" id="UP000598820">
    <property type="component" value="Unassembled WGS sequence"/>
</dbReference>
<dbReference type="PANTHER" id="PTHR43574">
    <property type="entry name" value="EPIMERASE-RELATED"/>
    <property type="match status" value="1"/>
</dbReference>
<proteinExistence type="predicted"/>
<dbReference type="PRINTS" id="PR01713">
    <property type="entry name" value="NUCEPIMERASE"/>
</dbReference>
<protein>
    <submittedName>
        <fullName evidence="3">GDP-mannose 4,6-dehydratase</fullName>
    </submittedName>
</protein>
<keyword evidence="4" id="KW-1185">Reference proteome</keyword>
<feature type="domain" description="NAD(P)-binding" evidence="2">
    <location>
        <begin position="8"/>
        <end position="312"/>
    </location>
</feature>
<dbReference type="Gene3D" id="3.40.50.720">
    <property type="entry name" value="NAD(P)-binding Rossmann-like Domain"/>
    <property type="match status" value="1"/>
</dbReference>
<dbReference type="Gene3D" id="3.90.25.10">
    <property type="entry name" value="UDP-galactose 4-epimerase, domain 1"/>
    <property type="match status" value="1"/>
</dbReference>
<evidence type="ECO:0000313" key="3">
    <source>
        <dbReference type="EMBL" id="MBD2700040.1"/>
    </source>
</evidence>
<dbReference type="Pfam" id="PF16363">
    <property type="entry name" value="GDP_Man_Dehyd"/>
    <property type="match status" value="1"/>
</dbReference>
<organism evidence="3 4">
    <name type="scientific">Spirosoma profusum</name>
    <dbReference type="NCBI Taxonomy" id="2771354"/>
    <lineage>
        <taxon>Bacteria</taxon>
        <taxon>Pseudomonadati</taxon>
        <taxon>Bacteroidota</taxon>
        <taxon>Cytophagia</taxon>
        <taxon>Cytophagales</taxon>
        <taxon>Cytophagaceae</taxon>
        <taxon>Spirosoma</taxon>
    </lineage>
</organism>
<accession>A0A926Y158</accession>
<name>A0A926Y158_9BACT</name>
<reference evidence="3" key="1">
    <citation type="submission" date="2020-09" db="EMBL/GenBank/DDBJ databases">
        <authorList>
            <person name="Kim M.K."/>
        </authorList>
    </citation>
    <scope>NUCLEOTIDE SEQUENCE</scope>
    <source>
        <strain evidence="3">BT702</strain>
    </source>
</reference>
<comment type="caution">
    <text evidence="3">The sequence shown here is derived from an EMBL/GenBank/DDBJ whole genome shotgun (WGS) entry which is preliminary data.</text>
</comment>
<dbReference type="SUPFAM" id="SSF51735">
    <property type="entry name" value="NAD(P)-binding Rossmann-fold domains"/>
    <property type="match status" value="1"/>
</dbReference>
<gene>
    <name evidence="3" type="ORF">IC229_05295</name>
</gene>